<proteinExistence type="predicted"/>
<dbReference type="GO" id="GO:0046872">
    <property type="term" value="F:metal ion binding"/>
    <property type="evidence" value="ECO:0007669"/>
    <property type="project" value="UniProtKB-KW"/>
</dbReference>
<reference evidence="5" key="2">
    <citation type="submission" date="2004-08" db="EMBL/GenBank/DDBJ databases">
        <authorList>
            <person name="Putnam N."/>
            <person name="Detter J.C."/>
            <person name="Richardson P.M."/>
            <person name="Rokhsar D."/>
        </authorList>
    </citation>
    <scope>NUCLEOTIDE SEQUENCE</scope>
</reference>
<dbReference type="GO" id="GO:0009236">
    <property type="term" value="P:cobalamin biosynthetic process"/>
    <property type="evidence" value="ECO:0007669"/>
    <property type="project" value="UniProtKB-KW"/>
</dbReference>
<sequence>MKRKNEKMNETKRKLSAVVALTGILILGAIVLSTGIASAEAMTPEELFEALSGGRAMNGTMTIGEQITPTIGTRTVILTGPTSADFVMMMEGEDEAETGEAWWDADKEKFAIKEGDEEPRYYELLPNGYGSTYDMDGLPELGIMENVTCEERETFVDDNTTVKTWTAKNTTGIVVAKWEGTFTRIKEAPVEEYEQIGILVVGHGSPSDSWCAPVRSVVANVSSLYPVELGFLEFVPNETINIAVDKLDEAGVTKIIAVPLFISSHSGHIGEIEYVLGLREELPMMSMQVFVEGKELERSIVAIEGRYRVSYTSIVETVSAMGVTAKQHHGGGEAEEEELVPVDTPAEIVLTNAIDDHWAIADIMVDHATMLIEDPVNETIVLIAHGTDKESDFAGWVSSSKSLAEQMKLKLRYGMGLNINDVRYSFVFPNETLHSDLLVRAVVENVSATSDTIVVPLMVSEGHFTGREIPKLLENLSYAYPEEGERALTPHPNVAEWIELMVAKELSYPAVQIYDGEELLTITIEDAGKYHGEGVIDICPCVASAFRSTLRAFSEEELWKGTPHRGDVKINSGHPSDGHMMTFEYILNSTEDLTIDEGADIVNITADNYVYSFTRNSTNDSITLRVKEELFPERFFELRTKCKLAKMGKGDVTKEEMKAFKMFKEELKEKLMYLSVDSIFEASS</sequence>
<dbReference type="AlphaFoldDB" id="Q64B06"/>
<evidence type="ECO:0000256" key="3">
    <source>
        <dbReference type="ARBA" id="ARBA00023239"/>
    </source>
</evidence>
<keyword evidence="1" id="KW-0169">Cobalamin biosynthesis</keyword>
<accession>Q64B06</accession>
<dbReference type="GO" id="GO:0016829">
    <property type="term" value="F:lyase activity"/>
    <property type="evidence" value="ECO:0007669"/>
    <property type="project" value="UniProtKB-KW"/>
</dbReference>
<evidence type="ECO:0000313" key="5">
    <source>
        <dbReference type="EMBL" id="AAU83421.1"/>
    </source>
</evidence>
<keyword evidence="3" id="KW-0456">Lyase</keyword>
<keyword evidence="4" id="KW-0170">Cobalt</keyword>
<name>Q64B06_UNCAG</name>
<protein>
    <recommendedName>
        <fullName evidence="6">Sirohydrochlorin cobaltochelatase</fullName>
    </recommendedName>
</protein>
<dbReference type="InterPro" id="IPR002762">
    <property type="entry name" value="CbiX-like"/>
</dbReference>
<dbReference type="SUPFAM" id="SSF53800">
    <property type="entry name" value="Chelatase"/>
    <property type="match status" value="1"/>
</dbReference>
<dbReference type="PANTHER" id="PTHR33542">
    <property type="entry name" value="SIROHYDROCHLORIN FERROCHELATASE, CHLOROPLASTIC"/>
    <property type="match status" value="1"/>
</dbReference>
<dbReference type="PANTHER" id="PTHR33542:SF3">
    <property type="entry name" value="SIROHYDROCHLORIN FERROCHELATASE, CHLOROPLASTIC"/>
    <property type="match status" value="1"/>
</dbReference>
<dbReference type="Gene3D" id="3.40.50.1400">
    <property type="match status" value="2"/>
</dbReference>
<dbReference type="CDD" id="cd03416">
    <property type="entry name" value="CbiX_SirB_N"/>
    <property type="match status" value="1"/>
</dbReference>
<evidence type="ECO:0000256" key="4">
    <source>
        <dbReference type="ARBA" id="ARBA00023285"/>
    </source>
</evidence>
<dbReference type="Pfam" id="PF01903">
    <property type="entry name" value="CbiX"/>
    <property type="match status" value="1"/>
</dbReference>
<evidence type="ECO:0000256" key="1">
    <source>
        <dbReference type="ARBA" id="ARBA00022573"/>
    </source>
</evidence>
<keyword evidence="2" id="KW-0479">Metal-binding</keyword>
<dbReference type="InterPro" id="IPR050963">
    <property type="entry name" value="Sirohydro_Cobaltochel/CbiX"/>
</dbReference>
<dbReference type="EMBL" id="AY714849">
    <property type="protein sequence ID" value="AAU83421.1"/>
    <property type="molecule type" value="Genomic_DNA"/>
</dbReference>
<evidence type="ECO:0000256" key="2">
    <source>
        <dbReference type="ARBA" id="ARBA00022723"/>
    </source>
</evidence>
<evidence type="ECO:0008006" key="6">
    <source>
        <dbReference type="Google" id="ProtNLM"/>
    </source>
</evidence>
<organism evidence="5">
    <name type="scientific">Uncultured archaeon GZfos26G2</name>
    <dbReference type="NCBI Taxonomy" id="3386331"/>
    <lineage>
        <taxon>Archaea</taxon>
        <taxon>Methanobacteriati</taxon>
        <taxon>Methanobacteriota</taxon>
        <taxon>Stenosarchaea group</taxon>
        <taxon>Methanomicrobia</taxon>
        <taxon>Candidatus Methanophagales</taxon>
        <taxon>Candidatus Methanophagaceae</taxon>
        <taxon>Candidatus Methanophaga</taxon>
    </lineage>
</organism>
<gene>
    <name evidence="5" type="ORF">GZ28B8_17</name>
</gene>
<reference evidence="5" key="1">
    <citation type="journal article" date="2004" name="Science">
        <title>Reverse methanogenesis: testing the hypothesis with environmental genomics.</title>
        <authorList>
            <person name="Hallam S.J."/>
            <person name="Putnam N."/>
            <person name="Preston C.M."/>
            <person name="Detter J.C."/>
            <person name="Rokhsar D."/>
            <person name="Richardson P.M."/>
            <person name="DeLong E.F."/>
        </authorList>
    </citation>
    <scope>NUCLEOTIDE SEQUENCE</scope>
</reference>